<gene>
    <name evidence="3" type="primary">cheB</name>
    <name evidence="8" type="ORF">AM592_05305</name>
</gene>
<evidence type="ECO:0000256" key="1">
    <source>
        <dbReference type="ARBA" id="ARBA00022801"/>
    </source>
</evidence>
<evidence type="ECO:0000256" key="2">
    <source>
        <dbReference type="ARBA" id="ARBA00048267"/>
    </source>
</evidence>
<keyword evidence="1 3" id="KW-0378">Hydrolase</keyword>
<dbReference type="GO" id="GO:0000156">
    <property type="term" value="F:phosphorelay response regulator activity"/>
    <property type="evidence" value="ECO:0007669"/>
    <property type="project" value="InterPro"/>
</dbReference>
<dbReference type="PATRIC" id="fig|1441095.3.peg.1155"/>
<dbReference type="Pfam" id="PF00072">
    <property type="entry name" value="Response_reg"/>
    <property type="match status" value="1"/>
</dbReference>
<dbReference type="EMBL" id="CP012600">
    <property type="protein sequence ID" value="ALC81073.1"/>
    <property type="molecule type" value="Genomic_DNA"/>
</dbReference>
<reference evidence="9" key="1">
    <citation type="submission" date="2015-08" db="EMBL/GenBank/DDBJ databases">
        <title>Genome sequencing project for genomic taxonomy and phylogenomics of Bacillus-like bacteria.</title>
        <authorList>
            <person name="Liu B."/>
            <person name="Wang J."/>
            <person name="Zhu Y."/>
            <person name="Liu G."/>
            <person name="Chen Q."/>
            <person name="Chen Z."/>
            <person name="Lan J."/>
            <person name="Che J."/>
            <person name="Ge C."/>
            <person name="Shi H."/>
            <person name="Pan Z."/>
            <person name="Liu X."/>
        </authorList>
    </citation>
    <scope>NUCLEOTIDE SEQUENCE [LARGE SCALE GENOMIC DNA]</scope>
    <source>
        <strain evidence="9">FJAT-4402</strain>
    </source>
</reference>
<dbReference type="CDD" id="cd16432">
    <property type="entry name" value="CheB_Rec"/>
    <property type="match status" value="1"/>
</dbReference>
<evidence type="ECO:0000256" key="4">
    <source>
        <dbReference type="PROSITE-ProRule" id="PRU00050"/>
    </source>
</evidence>
<dbReference type="PROSITE" id="PS50122">
    <property type="entry name" value="CHEB"/>
    <property type="match status" value="1"/>
</dbReference>
<dbReference type="RefSeq" id="WP_053602824.1">
    <property type="nucleotide sequence ID" value="NZ_CP012600.1"/>
</dbReference>
<dbReference type="Gene3D" id="3.40.50.2300">
    <property type="match status" value="1"/>
</dbReference>
<dbReference type="STRING" id="1441095.AM592_05305"/>
<keyword evidence="3 5" id="KW-0597">Phosphoprotein</keyword>
<protein>
    <recommendedName>
        <fullName evidence="3">Protein-glutamate methylesterase/protein-glutamine glutaminase</fullName>
        <ecNumber evidence="3">3.1.1.61</ecNumber>
        <ecNumber evidence="3">3.5.1.44</ecNumber>
    </recommendedName>
</protein>
<evidence type="ECO:0000259" key="7">
    <source>
        <dbReference type="PROSITE" id="PS50122"/>
    </source>
</evidence>
<comment type="function">
    <text evidence="3">Involved in chemotaxis. Part of a chemotaxis signal transduction system that modulates chemotaxis in response to various stimuli. Catalyzes the demethylation of specific methylglutamate residues introduced into the chemoreceptors (methyl-accepting chemotaxis proteins or MCP) by CheR. Also mediates the irreversible deamidation of specific glutamine residues to glutamic acid.</text>
</comment>
<dbReference type="InterPro" id="IPR008248">
    <property type="entry name" value="CheB-like"/>
</dbReference>
<comment type="domain">
    <text evidence="3">Contains a C-terminal catalytic domain, and an N-terminal region which modulates catalytic activity.</text>
</comment>
<dbReference type="GO" id="GO:0050568">
    <property type="term" value="F:protein-glutamine glutaminase activity"/>
    <property type="evidence" value="ECO:0007669"/>
    <property type="project" value="UniProtKB-UniRule"/>
</dbReference>
<keyword evidence="3" id="KW-0963">Cytoplasm</keyword>
<evidence type="ECO:0000313" key="8">
    <source>
        <dbReference type="EMBL" id="ALC81073.1"/>
    </source>
</evidence>
<dbReference type="Proteomes" id="UP000067625">
    <property type="component" value="Chromosome"/>
</dbReference>
<comment type="catalytic activity">
    <reaction evidence="2 3">
        <text>[protein]-L-glutamate 5-O-methyl ester + H2O = L-glutamyl-[protein] + methanol + H(+)</text>
        <dbReference type="Rhea" id="RHEA:23236"/>
        <dbReference type="Rhea" id="RHEA-COMP:10208"/>
        <dbReference type="Rhea" id="RHEA-COMP:10311"/>
        <dbReference type="ChEBI" id="CHEBI:15377"/>
        <dbReference type="ChEBI" id="CHEBI:15378"/>
        <dbReference type="ChEBI" id="CHEBI:17790"/>
        <dbReference type="ChEBI" id="CHEBI:29973"/>
        <dbReference type="ChEBI" id="CHEBI:82795"/>
        <dbReference type="EC" id="3.1.1.61"/>
    </reaction>
</comment>
<dbReference type="Gene3D" id="3.40.50.180">
    <property type="entry name" value="Methylesterase CheB, C-terminal domain"/>
    <property type="match status" value="1"/>
</dbReference>
<proteinExistence type="inferred from homology"/>
<dbReference type="Pfam" id="PF01339">
    <property type="entry name" value="CheB_methylest"/>
    <property type="match status" value="1"/>
</dbReference>
<dbReference type="EC" id="3.5.1.44" evidence="3"/>
<dbReference type="PROSITE" id="PS50110">
    <property type="entry name" value="RESPONSE_REGULATORY"/>
    <property type="match status" value="1"/>
</dbReference>
<name>A0A0M4FPR0_9BACI</name>
<dbReference type="InterPro" id="IPR035909">
    <property type="entry name" value="CheB_C"/>
</dbReference>
<dbReference type="AlphaFoldDB" id="A0A0M4FPR0"/>
<evidence type="ECO:0000256" key="3">
    <source>
        <dbReference type="HAMAP-Rule" id="MF_00099"/>
    </source>
</evidence>
<organism evidence="8 9">
    <name type="scientific">Bacillus gobiensis</name>
    <dbReference type="NCBI Taxonomy" id="1441095"/>
    <lineage>
        <taxon>Bacteria</taxon>
        <taxon>Bacillati</taxon>
        <taxon>Bacillota</taxon>
        <taxon>Bacilli</taxon>
        <taxon>Bacillales</taxon>
        <taxon>Bacillaceae</taxon>
        <taxon>Bacillus</taxon>
    </lineage>
</organism>
<feature type="active site" evidence="3 4">
    <location>
        <position position="287"/>
    </location>
</feature>
<keyword evidence="3 4" id="KW-0145">Chemotaxis</keyword>
<evidence type="ECO:0000256" key="5">
    <source>
        <dbReference type="PROSITE-ProRule" id="PRU00169"/>
    </source>
</evidence>
<dbReference type="InterPro" id="IPR000673">
    <property type="entry name" value="Sig_transdc_resp-reg_Me-estase"/>
</dbReference>
<dbReference type="InterPro" id="IPR001789">
    <property type="entry name" value="Sig_transdc_resp-reg_receiver"/>
</dbReference>
<dbReference type="NCBIfam" id="NF001965">
    <property type="entry name" value="PRK00742.1"/>
    <property type="match status" value="1"/>
</dbReference>
<feature type="domain" description="Response regulatory" evidence="6">
    <location>
        <begin position="3"/>
        <end position="120"/>
    </location>
</feature>
<evidence type="ECO:0000259" key="6">
    <source>
        <dbReference type="PROSITE" id="PS50110"/>
    </source>
</evidence>
<comment type="catalytic activity">
    <reaction evidence="3">
        <text>L-glutaminyl-[protein] + H2O = L-glutamyl-[protein] + NH4(+)</text>
        <dbReference type="Rhea" id="RHEA:16441"/>
        <dbReference type="Rhea" id="RHEA-COMP:10207"/>
        <dbReference type="Rhea" id="RHEA-COMP:10208"/>
        <dbReference type="ChEBI" id="CHEBI:15377"/>
        <dbReference type="ChEBI" id="CHEBI:28938"/>
        <dbReference type="ChEBI" id="CHEBI:29973"/>
        <dbReference type="ChEBI" id="CHEBI:30011"/>
        <dbReference type="EC" id="3.5.1.44"/>
    </reaction>
</comment>
<reference evidence="8 9" key="2">
    <citation type="journal article" date="2016" name="Int. J. Syst. Evol. Microbiol.">
        <title>Bacillus gobiensis sp. nov., isolated from a soil sample.</title>
        <authorList>
            <person name="Liu B."/>
            <person name="Liu G.H."/>
            <person name="Cetin S."/>
            <person name="Schumann P."/>
            <person name="Pan Z.Z."/>
            <person name="Chen Q.Q."/>
        </authorList>
    </citation>
    <scope>NUCLEOTIDE SEQUENCE [LARGE SCALE GENOMIC DNA]</scope>
    <source>
        <strain evidence="8 9">FJAT-4402</strain>
    </source>
</reference>
<comment type="PTM">
    <text evidence="3">Phosphorylated by CheA. Phosphorylation of the N-terminal regulatory domain activates the methylesterase activity.</text>
</comment>
<dbReference type="InterPro" id="IPR011006">
    <property type="entry name" value="CheY-like_superfamily"/>
</dbReference>
<feature type="domain" description="CheB-type methylesterase" evidence="7">
    <location>
        <begin position="147"/>
        <end position="344"/>
    </location>
</feature>
<dbReference type="GO" id="GO:0006935">
    <property type="term" value="P:chemotaxis"/>
    <property type="evidence" value="ECO:0007669"/>
    <property type="project" value="UniProtKB-UniRule"/>
</dbReference>
<dbReference type="SUPFAM" id="SSF52172">
    <property type="entry name" value="CheY-like"/>
    <property type="match status" value="1"/>
</dbReference>
<feature type="modified residue" description="4-aspartylphosphate" evidence="3 5">
    <location>
        <position position="54"/>
    </location>
</feature>
<dbReference type="HAMAP" id="MF_00099">
    <property type="entry name" value="CheB_chemtxs"/>
    <property type="match status" value="1"/>
</dbReference>
<dbReference type="SMART" id="SM00448">
    <property type="entry name" value="REC"/>
    <property type="match status" value="1"/>
</dbReference>
<dbReference type="OrthoDB" id="9793421at2"/>
<dbReference type="PANTHER" id="PTHR42872:SF3">
    <property type="entry name" value="PROTEIN-GLUTAMATE METHYLESTERASE_PROTEIN-GLUTAMINE GLUTAMINASE 1"/>
    <property type="match status" value="1"/>
</dbReference>
<dbReference type="SUPFAM" id="SSF52738">
    <property type="entry name" value="Methylesterase CheB, C-terminal domain"/>
    <property type="match status" value="1"/>
</dbReference>
<dbReference type="EC" id="3.1.1.61" evidence="3"/>
<feature type="active site" evidence="3 4">
    <location>
        <position position="164"/>
    </location>
</feature>
<sequence length="344" mass="37289">MIRVLIVDDSAFMRKLLHDFFSSDPSITIAGTARNGRDALDKMEACSPDVITLDVEMPVMDGLETLEKILATERLPVIMVSSSTKTGTETTIKCLSLGAFDFVTKPSGSISLDLYTVKEELIEKVKAAARDSLRSFGEIATPIEYSPHINRDHLKRRVVCIGTSTGGPKALQIVLEEIPAAIAAPIFVVQHMPVGFTSSLASRLDQLCDVHVKEAEDGEFAMDGYVYIAPGGKQMSVVSVGSRLKIELCREDAKGGHCPSVNHLFRSLAKIKFRQKIAVVMTGMGNDGTEGLQKLLEEGQTHAIAESEESAIVFGMPKSVIATGLVHKVRHVNDIAGAIMSYMK</sequence>
<dbReference type="GO" id="GO:0005737">
    <property type="term" value="C:cytoplasm"/>
    <property type="evidence" value="ECO:0007669"/>
    <property type="project" value="UniProtKB-SubCell"/>
</dbReference>
<dbReference type="PIRSF" id="PIRSF000876">
    <property type="entry name" value="RR_chemtxs_CheB"/>
    <property type="match status" value="1"/>
</dbReference>
<dbReference type="PANTHER" id="PTHR42872">
    <property type="entry name" value="PROTEIN-GLUTAMATE METHYLESTERASE/PROTEIN-GLUTAMINE GLUTAMINASE"/>
    <property type="match status" value="1"/>
</dbReference>
<comment type="similarity">
    <text evidence="3">Belongs to the CheB family.</text>
</comment>
<keyword evidence="9" id="KW-1185">Reference proteome</keyword>
<dbReference type="CDD" id="cd17541">
    <property type="entry name" value="REC_CheB-like"/>
    <property type="match status" value="1"/>
</dbReference>
<feature type="active site" evidence="3 4">
    <location>
        <position position="191"/>
    </location>
</feature>
<accession>A0A0M4FPR0</accession>
<dbReference type="GO" id="GO:0008984">
    <property type="term" value="F:protein-glutamate methylesterase activity"/>
    <property type="evidence" value="ECO:0007669"/>
    <property type="project" value="UniProtKB-UniRule"/>
</dbReference>
<evidence type="ECO:0000313" key="9">
    <source>
        <dbReference type="Proteomes" id="UP000067625"/>
    </source>
</evidence>
<comment type="subcellular location">
    <subcellularLocation>
        <location evidence="3">Cytoplasm</location>
    </subcellularLocation>
</comment>